<dbReference type="Proteomes" id="UP000462152">
    <property type="component" value="Unassembled WGS sequence"/>
</dbReference>
<gene>
    <name evidence="2" type="ORF">GMA10_04115</name>
</gene>
<protein>
    <submittedName>
        <fullName evidence="2">DoxX family protein</fullName>
    </submittedName>
</protein>
<reference evidence="2 3" key="1">
    <citation type="submission" date="2019-12" db="EMBL/GenBank/DDBJ databases">
        <authorList>
            <person name="Li J."/>
            <person name="Shi Y."/>
            <person name="Xu G."/>
            <person name="Xiao D."/>
            <person name="Ran X."/>
        </authorList>
    </citation>
    <scope>NUCLEOTIDE SEQUENCE [LARGE SCALE GENOMIC DNA]</scope>
    <source>
        <strain evidence="2 3">JCM 15915</strain>
    </source>
</reference>
<keyword evidence="1" id="KW-0472">Membrane</keyword>
<dbReference type="RefSeq" id="WP_129314446.1">
    <property type="nucleotide sequence ID" value="NZ_NOIQ01000001.1"/>
</dbReference>
<evidence type="ECO:0000313" key="3">
    <source>
        <dbReference type="Proteomes" id="UP000462152"/>
    </source>
</evidence>
<dbReference type="AlphaFoldDB" id="A0A7K1LGT3"/>
<keyword evidence="1" id="KW-0812">Transmembrane</keyword>
<evidence type="ECO:0000256" key="1">
    <source>
        <dbReference type="SAM" id="Phobius"/>
    </source>
</evidence>
<dbReference type="OrthoDB" id="4804200at2"/>
<name>A0A7K1LGT3_9MICC</name>
<accession>A0A7K1LGT3</accession>
<keyword evidence="3" id="KW-1185">Reference proteome</keyword>
<organism evidence="2 3">
    <name type="scientific">Rothia koreensis</name>
    <dbReference type="NCBI Taxonomy" id="592378"/>
    <lineage>
        <taxon>Bacteria</taxon>
        <taxon>Bacillati</taxon>
        <taxon>Actinomycetota</taxon>
        <taxon>Actinomycetes</taxon>
        <taxon>Micrococcales</taxon>
        <taxon>Micrococcaceae</taxon>
        <taxon>Rothia</taxon>
    </lineage>
</organism>
<feature type="transmembrane region" description="Helical" evidence="1">
    <location>
        <begin position="71"/>
        <end position="91"/>
    </location>
</feature>
<proteinExistence type="predicted"/>
<feature type="transmembrane region" description="Helical" evidence="1">
    <location>
        <begin position="106"/>
        <end position="129"/>
    </location>
</feature>
<keyword evidence="1" id="KW-1133">Transmembrane helix</keyword>
<evidence type="ECO:0000313" key="2">
    <source>
        <dbReference type="EMBL" id="MUN54404.1"/>
    </source>
</evidence>
<feature type="transmembrane region" description="Helical" evidence="1">
    <location>
        <begin position="45"/>
        <end position="64"/>
    </location>
</feature>
<comment type="caution">
    <text evidence="2">The sequence shown here is derived from an EMBL/GenBank/DDBJ whole genome shotgun (WGS) entry which is preliminary data.</text>
</comment>
<sequence>MFAVSPALVSIVLLLVRAVLTVAFVREFLVKAKDVPAFAKADGLAVPVAWFVTIAELAAAVAFATGVLAQWAGLGVVVLMIITTSLHVMAWHSPYWATKGGPEYDILLLTLAALIVVLGPGALSVPGLAGA</sequence>
<dbReference type="EMBL" id="WOGT01000001">
    <property type="protein sequence ID" value="MUN54404.1"/>
    <property type="molecule type" value="Genomic_DNA"/>
</dbReference>